<comment type="caution">
    <text evidence="5">The sequence shown here is derived from an EMBL/GenBank/DDBJ whole genome shotgun (WGS) entry which is preliminary data.</text>
</comment>
<dbReference type="InterPro" id="IPR002889">
    <property type="entry name" value="WSC_carb-bd"/>
</dbReference>
<dbReference type="PANTHER" id="PTHR45964:SF5">
    <property type="entry name" value="WSCD FAMILY MEMBER CG9164"/>
    <property type="match status" value="1"/>
</dbReference>
<dbReference type="EMBL" id="NIZV01000043">
    <property type="protein sequence ID" value="RSM16716.1"/>
    <property type="molecule type" value="Genomic_DNA"/>
</dbReference>
<feature type="domain" description="WSC" evidence="4">
    <location>
        <begin position="299"/>
        <end position="392"/>
    </location>
</feature>
<accession>A0A428UR15</accession>
<evidence type="ECO:0000256" key="3">
    <source>
        <dbReference type="SAM" id="SignalP"/>
    </source>
</evidence>
<organism evidence="5 6">
    <name type="scientific">Fusarium ambrosium</name>
    <dbReference type="NCBI Taxonomy" id="131363"/>
    <lineage>
        <taxon>Eukaryota</taxon>
        <taxon>Fungi</taxon>
        <taxon>Dikarya</taxon>
        <taxon>Ascomycota</taxon>
        <taxon>Pezizomycotina</taxon>
        <taxon>Sordariomycetes</taxon>
        <taxon>Hypocreomycetidae</taxon>
        <taxon>Hypocreales</taxon>
        <taxon>Nectriaceae</taxon>
        <taxon>Fusarium</taxon>
        <taxon>Fusarium solani species complex</taxon>
    </lineage>
</organism>
<evidence type="ECO:0000259" key="4">
    <source>
        <dbReference type="PROSITE" id="PS51212"/>
    </source>
</evidence>
<sequence length="706" mass="78592">MARLNMMLVTLLPFFLWATLVVAQNPNIDRASLKANANHAINDAYQRPSRLSSPPKQPPVTPPKSGVYTSRGCFASVPDNITSLRSTHNSPSWCYQECQLKGKNVMLLKSKWCHCADNYPAEVFALPDEKCHIGCREDPDVACGGIRAFSVYNMGRELDVSFDAFTPEQRPAQEPLLGKITSQGCFSQLPRQFTLFSDTNMSPRMCHDKCKGRQFSAMVLNGDKCYCAGKYPTERSLLPDERCNLPCPGKPMFVCGGPGAYSVFNLGRNLGVDHDPIIPSKTNGQAIEHQPKPLAASKEPVSRGCFKQLPRDAVRVPMRAFSSKYFLKDCAKRCQNNGKRVAMLQGSKCHCANTYPPETALVNDDFCKVPCLGSPDQMCGGISEMYTAYLTGLSQHVPYQIGPPKSLPRQIPFEEPLAGRMTSHGCYNLSPRQGVTTPRGRKSTNMAPSCSNMCKRLGKPVALTQKNECLCSDTYPMLSTRVDDKWCDVACPGYPPETCGGHATWSVINTGLNVTVADEEEEVKEPQLPKLPLYGCFNDRPDSAKHIDHRSFNREAQGDSCTYSCAAKGYPVALRRGGDCLCSLSYPPPSSRVNETWCRFECPLDAREMCGGPLVYSVYRTRLDWPVDDDLDDQSTSAVTRPWKCSHPVIQQVKKTASWVMSEGTVIVYRVAWVFCVVFEEVKRFVIYIVSPLRWIWDEVAEVMDL</sequence>
<reference evidence="5 6" key="1">
    <citation type="submission" date="2017-06" db="EMBL/GenBank/DDBJ databases">
        <title>Cmopartive genomic analysis of Ambrosia Fusariam Clade fungi.</title>
        <authorList>
            <person name="Stajich J.E."/>
            <person name="Carrillo J."/>
            <person name="Kijimoto T."/>
            <person name="Eskalen A."/>
            <person name="O'Donnell K."/>
            <person name="Kasson M."/>
        </authorList>
    </citation>
    <scope>NUCLEOTIDE SEQUENCE [LARGE SCALE GENOMIC DNA]</scope>
    <source>
        <strain evidence="5 6">NRRL 20438</strain>
    </source>
</reference>
<name>A0A428UR15_9HYPO</name>
<feature type="signal peptide" evidence="3">
    <location>
        <begin position="1"/>
        <end position="23"/>
    </location>
</feature>
<dbReference type="SMART" id="SM00321">
    <property type="entry name" value="WSC"/>
    <property type="match status" value="5"/>
</dbReference>
<gene>
    <name evidence="5" type="ORF">CDV31_004488</name>
</gene>
<feature type="chain" id="PRO_5019184203" description="WSC domain-containing protein" evidence="3">
    <location>
        <begin position="24"/>
        <end position="706"/>
    </location>
</feature>
<feature type="region of interest" description="Disordered" evidence="2">
    <location>
        <begin position="45"/>
        <end position="67"/>
    </location>
</feature>
<keyword evidence="6" id="KW-1185">Reference proteome</keyword>
<evidence type="ECO:0000313" key="5">
    <source>
        <dbReference type="EMBL" id="RSM16716.1"/>
    </source>
</evidence>
<feature type="domain" description="WSC" evidence="4">
    <location>
        <begin position="67"/>
        <end position="155"/>
    </location>
</feature>
<feature type="domain" description="WSC" evidence="4">
    <location>
        <begin position="179"/>
        <end position="267"/>
    </location>
</feature>
<evidence type="ECO:0000256" key="1">
    <source>
        <dbReference type="ARBA" id="ARBA00022737"/>
    </source>
</evidence>
<keyword evidence="3" id="KW-0732">Signal</keyword>
<feature type="domain" description="WSC" evidence="4">
    <location>
        <begin position="530"/>
        <end position="622"/>
    </location>
</feature>
<dbReference type="Proteomes" id="UP000288429">
    <property type="component" value="Unassembled WGS sequence"/>
</dbReference>
<evidence type="ECO:0000313" key="6">
    <source>
        <dbReference type="Proteomes" id="UP000288429"/>
    </source>
</evidence>
<dbReference type="Pfam" id="PF01822">
    <property type="entry name" value="WSC"/>
    <property type="match status" value="5"/>
</dbReference>
<dbReference type="InterPro" id="IPR051589">
    <property type="entry name" value="Sialate-O-sulfotransferase"/>
</dbReference>
<proteinExistence type="predicted"/>
<feature type="domain" description="WSC" evidence="4">
    <location>
        <begin position="420"/>
        <end position="511"/>
    </location>
</feature>
<keyword evidence="1" id="KW-0677">Repeat</keyword>
<evidence type="ECO:0000256" key="2">
    <source>
        <dbReference type="SAM" id="MobiDB-lite"/>
    </source>
</evidence>
<dbReference type="PROSITE" id="PS51212">
    <property type="entry name" value="WSC"/>
    <property type="match status" value="5"/>
</dbReference>
<dbReference type="PANTHER" id="PTHR45964">
    <property type="entry name" value="WSCD FAMILY MEMBER CG9164"/>
    <property type="match status" value="1"/>
</dbReference>
<dbReference type="AlphaFoldDB" id="A0A428UR15"/>
<protein>
    <recommendedName>
        <fullName evidence="4">WSC domain-containing protein</fullName>
    </recommendedName>
</protein>